<dbReference type="PROSITE" id="PS01219">
    <property type="entry name" value="AMMONIUM_TRANSP"/>
    <property type="match status" value="1"/>
</dbReference>
<evidence type="ECO:0000259" key="10">
    <source>
        <dbReference type="Pfam" id="PF00909"/>
    </source>
</evidence>
<feature type="region of interest" description="Disordered" evidence="9">
    <location>
        <begin position="467"/>
        <end position="506"/>
    </location>
</feature>
<name>A0AAV5RIM8_STABA</name>
<comment type="subcellular location">
    <subcellularLocation>
        <location evidence="8">Cell membrane</location>
        <topology evidence="8">Multi-pass membrane protein</topology>
    </subcellularLocation>
    <subcellularLocation>
        <location evidence="1">Membrane</location>
        <topology evidence="1">Multi-pass membrane protein</topology>
    </subcellularLocation>
</comment>
<feature type="compositionally biased region" description="Polar residues" evidence="9">
    <location>
        <begin position="485"/>
        <end position="506"/>
    </location>
</feature>
<evidence type="ECO:0000256" key="6">
    <source>
        <dbReference type="ARBA" id="ARBA00023136"/>
    </source>
</evidence>
<feature type="transmembrane region" description="Helical" evidence="8">
    <location>
        <begin position="24"/>
        <end position="46"/>
    </location>
</feature>
<keyword evidence="7 8" id="KW-0924">Ammonia transport</keyword>
<feature type="transmembrane region" description="Helical" evidence="8">
    <location>
        <begin position="142"/>
        <end position="162"/>
    </location>
</feature>
<evidence type="ECO:0000256" key="1">
    <source>
        <dbReference type="ARBA" id="ARBA00004141"/>
    </source>
</evidence>
<feature type="compositionally biased region" description="Basic and acidic residues" evidence="9">
    <location>
        <begin position="467"/>
        <end position="476"/>
    </location>
</feature>
<reference evidence="11 12" key="1">
    <citation type="journal article" date="2023" name="Elife">
        <title>Identification of key yeast species and microbe-microbe interactions impacting larval growth of Drosophila in the wild.</title>
        <authorList>
            <person name="Mure A."/>
            <person name="Sugiura Y."/>
            <person name="Maeda R."/>
            <person name="Honda K."/>
            <person name="Sakurai N."/>
            <person name="Takahashi Y."/>
            <person name="Watada M."/>
            <person name="Katoh T."/>
            <person name="Gotoh A."/>
            <person name="Gotoh Y."/>
            <person name="Taniguchi I."/>
            <person name="Nakamura K."/>
            <person name="Hayashi T."/>
            <person name="Katayama T."/>
            <person name="Uemura T."/>
            <person name="Hattori Y."/>
        </authorList>
    </citation>
    <scope>NUCLEOTIDE SEQUENCE [LARGE SCALE GENOMIC DNA]</scope>
    <source>
        <strain evidence="11 12">SB-73</strain>
    </source>
</reference>
<evidence type="ECO:0000256" key="4">
    <source>
        <dbReference type="ARBA" id="ARBA00022692"/>
    </source>
</evidence>
<feature type="domain" description="Ammonium transporter AmtB-like" evidence="10">
    <location>
        <begin position="24"/>
        <end position="426"/>
    </location>
</feature>
<dbReference type="Proteomes" id="UP001362899">
    <property type="component" value="Unassembled WGS sequence"/>
</dbReference>
<keyword evidence="3 8" id="KW-0813">Transport</keyword>
<dbReference type="PANTHER" id="PTHR43029:SF10">
    <property type="entry name" value="AMMONIUM TRANSPORTER MEP2"/>
    <property type="match status" value="1"/>
</dbReference>
<dbReference type="InterPro" id="IPR024041">
    <property type="entry name" value="NH4_transpt_AmtB-like_dom"/>
</dbReference>
<dbReference type="AlphaFoldDB" id="A0AAV5RIM8"/>
<feature type="transmembrane region" description="Helical" evidence="8">
    <location>
        <begin position="332"/>
        <end position="355"/>
    </location>
</feature>
<evidence type="ECO:0000256" key="2">
    <source>
        <dbReference type="ARBA" id="ARBA00005887"/>
    </source>
</evidence>
<feature type="transmembrane region" description="Helical" evidence="8">
    <location>
        <begin position="53"/>
        <end position="73"/>
    </location>
</feature>
<dbReference type="EMBL" id="BTGC01000003">
    <property type="protein sequence ID" value="GMM51225.1"/>
    <property type="molecule type" value="Genomic_DNA"/>
</dbReference>
<feature type="transmembrane region" description="Helical" evidence="8">
    <location>
        <begin position="112"/>
        <end position="130"/>
    </location>
</feature>
<feature type="transmembrane region" description="Helical" evidence="8">
    <location>
        <begin position="217"/>
        <end position="234"/>
    </location>
</feature>
<proteinExistence type="inferred from homology"/>
<protein>
    <recommendedName>
        <fullName evidence="8">Ammonium transporter</fullName>
    </recommendedName>
</protein>
<evidence type="ECO:0000313" key="11">
    <source>
        <dbReference type="EMBL" id="GMM51225.1"/>
    </source>
</evidence>
<feature type="transmembrane region" description="Helical" evidence="8">
    <location>
        <begin position="174"/>
        <end position="196"/>
    </location>
</feature>
<keyword evidence="5 8" id="KW-1133">Transmembrane helix</keyword>
<comment type="caution">
    <text evidence="11">The sequence shown here is derived from an EMBL/GenBank/DDBJ whole genome shotgun (WGS) entry which is preliminary data.</text>
</comment>
<dbReference type="InterPro" id="IPR029020">
    <property type="entry name" value="Ammonium/urea_transptr"/>
</dbReference>
<evidence type="ECO:0000256" key="8">
    <source>
        <dbReference type="RuleBase" id="RU362002"/>
    </source>
</evidence>
<gene>
    <name evidence="11" type="ORF">DASB73_021830</name>
</gene>
<dbReference type="PANTHER" id="PTHR43029">
    <property type="entry name" value="AMMONIUM TRANSPORTER MEP2"/>
    <property type="match status" value="1"/>
</dbReference>
<organism evidence="11 12">
    <name type="scientific">Starmerella bacillaris</name>
    <name type="common">Yeast</name>
    <name type="synonym">Candida zemplinina</name>
    <dbReference type="NCBI Taxonomy" id="1247836"/>
    <lineage>
        <taxon>Eukaryota</taxon>
        <taxon>Fungi</taxon>
        <taxon>Dikarya</taxon>
        <taxon>Ascomycota</taxon>
        <taxon>Saccharomycotina</taxon>
        <taxon>Dipodascomycetes</taxon>
        <taxon>Dipodascales</taxon>
        <taxon>Trichomonascaceae</taxon>
        <taxon>Starmerella</taxon>
    </lineage>
</organism>
<dbReference type="GO" id="GO:0005886">
    <property type="term" value="C:plasma membrane"/>
    <property type="evidence" value="ECO:0007669"/>
    <property type="project" value="UniProtKB-SubCell"/>
</dbReference>
<dbReference type="InterPro" id="IPR018047">
    <property type="entry name" value="Ammonium_transpt_CS"/>
</dbReference>
<feature type="transmembrane region" description="Helical" evidence="8">
    <location>
        <begin position="300"/>
        <end position="320"/>
    </location>
</feature>
<dbReference type="GO" id="GO:0019740">
    <property type="term" value="P:nitrogen utilization"/>
    <property type="evidence" value="ECO:0007669"/>
    <property type="project" value="UniProtKB-ARBA"/>
</dbReference>
<feature type="transmembrane region" description="Helical" evidence="8">
    <location>
        <begin position="246"/>
        <end position="267"/>
    </location>
</feature>
<dbReference type="NCBIfam" id="TIGR00836">
    <property type="entry name" value="amt"/>
    <property type="match status" value="1"/>
</dbReference>
<evidence type="ECO:0000256" key="5">
    <source>
        <dbReference type="ARBA" id="ARBA00022989"/>
    </source>
</evidence>
<evidence type="ECO:0000256" key="7">
    <source>
        <dbReference type="ARBA" id="ARBA00023177"/>
    </source>
</evidence>
<feature type="transmembrane region" description="Helical" evidence="8">
    <location>
        <begin position="375"/>
        <end position="400"/>
    </location>
</feature>
<dbReference type="SUPFAM" id="SSF111352">
    <property type="entry name" value="Ammonium transporter"/>
    <property type="match status" value="1"/>
</dbReference>
<keyword evidence="4 8" id="KW-0812">Transmembrane</keyword>
<dbReference type="FunFam" id="1.10.3430.10:FF:000003">
    <property type="entry name" value="Ammonium transporter"/>
    <property type="match status" value="1"/>
</dbReference>
<dbReference type="GO" id="GO:0008519">
    <property type="term" value="F:ammonium channel activity"/>
    <property type="evidence" value="ECO:0007669"/>
    <property type="project" value="InterPro"/>
</dbReference>
<keyword evidence="6 8" id="KW-0472">Membrane</keyword>
<dbReference type="InterPro" id="IPR001905">
    <property type="entry name" value="Ammonium_transpt"/>
</dbReference>
<dbReference type="Gene3D" id="1.10.3430.10">
    <property type="entry name" value="Ammonium transporter AmtB like domains"/>
    <property type="match status" value="1"/>
</dbReference>
<dbReference type="Pfam" id="PF00909">
    <property type="entry name" value="Ammonium_transp"/>
    <property type="match status" value="1"/>
</dbReference>
<evidence type="ECO:0000256" key="9">
    <source>
        <dbReference type="SAM" id="MobiDB-lite"/>
    </source>
</evidence>
<sequence length="506" mass="54896">MGSWGGDSLTQDLNVGYNEADTTWVMIAGCLVWLMIPGIGIFYAGLARKKHAITLVWEGMAVLCVVFFQWFFWGYSFTFSHEAGTFWGKLDNFSLMKVLAEPSVGSSAVPDIVFMFFQGQFACVTAIILVGGAHERARLGPLLVFVFIWITIVYCPIAEWTWNPSGWLSKLGALDFAGGGPVHMSSGVGALAYSLICGKRKDPAALDKVPMYKPGSMLLVVIGTIFLWFGWFGFNGGSTGNASLRSWYAIANTNLAAVVGGLVWMFIDFAKTRKWSTVAICSGALAGLVGITPAAGFVPIYTAVAIGATTAAICNFAGYLKYYIQIDDGLDVFSIHGIGGAVGSILTSFFAADYISHLDGSTIAKGWMNHHFVQLPYQLAAIGAVYGWSFVVTSLLLLIMNYIPYMKLRMSEEDEMLGSDMAQLAEYGMLYESNSNGNEGLFAMGTRTNYEGFNDVYQYRADSVRFPEQAPKKESSPNESESAADNDNVSNVTAEESSSTPHPVAN</sequence>
<keyword evidence="12" id="KW-1185">Reference proteome</keyword>
<accession>A0AAV5RIM8</accession>
<comment type="similarity">
    <text evidence="2 8">Belongs to the ammonia transporter channel (TC 1.A.11.2) family.</text>
</comment>
<feature type="transmembrane region" description="Helical" evidence="8">
    <location>
        <begin position="274"/>
        <end position="294"/>
    </location>
</feature>
<evidence type="ECO:0000256" key="3">
    <source>
        <dbReference type="ARBA" id="ARBA00022448"/>
    </source>
</evidence>
<evidence type="ECO:0000313" key="12">
    <source>
        <dbReference type="Proteomes" id="UP001362899"/>
    </source>
</evidence>